<accession>A0A4S5CDG2</accession>
<sequence length="273" mass="31217">MAKISIFEDGVALMDATSLRQFSAFELYPWTKGTAAGFERLVLRMLESRDTIAPGRFTDDLDDGSLDNSACSFEDHARRVAWFVLHGHEQFHCCACLHPQTQVNQPVAIYPQDGNHRLAAAVISSRPIIVNFSYGSIGDVERLDGFIQWESKPTPALRFGRSTISNEKQCWEVRFDEFTKRMYVNDIYGRCRVKLQLSFGSSMILWDDWKNSLEQETSLMLRGAQLTPQSVMELLSTRVSTIFSEGDFHTWFERVVMKHFKVKAEPLNPMTLS</sequence>
<reference evidence="1 2" key="1">
    <citation type="submission" date="2019-04" db="EMBL/GenBank/DDBJ databases">
        <title>Comparative genomics of Aeromonas veronii strains pathogenic to fish.</title>
        <authorList>
            <person name="Cascarano M.C."/>
            <person name="Smyrli M."/>
            <person name="Katharios P."/>
        </authorList>
    </citation>
    <scope>NUCLEOTIDE SEQUENCE [LARGE SCALE GENOMIC DNA]</scope>
    <source>
        <strain evidence="1 2">XU1</strain>
    </source>
</reference>
<dbReference type="RefSeq" id="WP_136502059.1">
    <property type="nucleotide sequence ID" value="NZ_SSUX01000011.1"/>
</dbReference>
<organism evidence="1 2">
    <name type="scientific">Aeromonas veronii</name>
    <dbReference type="NCBI Taxonomy" id="654"/>
    <lineage>
        <taxon>Bacteria</taxon>
        <taxon>Pseudomonadati</taxon>
        <taxon>Pseudomonadota</taxon>
        <taxon>Gammaproteobacteria</taxon>
        <taxon>Aeromonadales</taxon>
        <taxon>Aeromonadaceae</taxon>
        <taxon>Aeromonas</taxon>
    </lineage>
</organism>
<dbReference type="Proteomes" id="UP000309618">
    <property type="component" value="Unassembled WGS sequence"/>
</dbReference>
<name>A0A4S5CDG2_AERVE</name>
<dbReference type="EMBL" id="SSUX01000011">
    <property type="protein sequence ID" value="THJ43620.1"/>
    <property type="molecule type" value="Genomic_DNA"/>
</dbReference>
<gene>
    <name evidence="1" type="ORF">E8Q35_15040</name>
</gene>
<proteinExistence type="predicted"/>
<comment type="caution">
    <text evidence="1">The sequence shown here is derived from an EMBL/GenBank/DDBJ whole genome shotgun (WGS) entry which is preliminary data.</text>
</comment>
<evidence type="ECO:0000313" key="1">
    <source>
        <dbReference type="EMBL" id="THJ43620.1"/>
    </source>
</evidence>
<evidence type="ECO:0000313" key="2">
    <source>
        <dbReference type="Proteomes" id="UP000309618"/>
    </source>
</evidence>
<dbReference type="AlphaFoldDB" id="A0A4S5CDG2"/>
<protein>
    <submittedName>
        <fullName evidence="1">Uncharacterized protein</fullName>
    </submittedName>
</protein>